<dbReference type="PANTHER" id="PTHR34835">
    <property type="entry name" value="OS07G0283600 PROTEIN-RELATED"/>
    <property type="match status" value="1"/>
</dbReference>
<evidence type="ECO:0000256" key="1">
    <source>
        <dbReference type="ARBA" id="ARBA00005234"/>
    </source>
</evidence>
<dbReference type="EMBL" id="VAHF01000005">
    <property type="protein sequence ID" value="TXG60866.1"/>
    <property type="molecule type" value="Genomic_DNA"/>
</dbReference>
<keyword evidence="3" id="KW-0378">Hydrolase</keyword>
<name>A0A5C7HX05_9ROSI</name>
<evidence type="ECO:0000313" key="7">
    <source>
        <dbReference type="Proteomes" id="UP000323000"/>
    </source>
</evidence>
<dbReference type="Proteomes" id="UP000323000">
    <property type="component" value="Chromosome 5"/>
</dbReference>
<evidence type="ECO:0000313" key="6">
    <source>
        <dbReference type="EMBL" id="TXG60866.1"/>
    </source>
</evidence>
<evidence type="ECO:0000259" key="5">
    <source>
        <dbReference type="Pfam" id="PF02902"/>
    </source>
</evidence>
<dbReference type="OrthoDB" id="657523at2759"/>
<protein>
    <recommendedName>
        <fullName evidence="5">Ubiquitin-like protease family profile domain-containing protein</fullName>
    </recommendedName>
</protein>
<proteinExistence type="inferred from homology"/>
<dbReference type="AlphaFoldDB" id="A0A5C7HX05"/>
<organism evidence="6 7">
    <name type="scientific">Acer yangbiense</name>
    <dbReference type="NCBI Taxonomy" id="1000413"/>
    <lineage>
        <taxon>Eukaryota</taxon>
        <taxon>Viridiplantae</taxon>
        <taxon>Streptophyta</taxon>
        <taxon>Embryophyta</taxon>
        <taxon>Tracheophyta</taxon>
        <taxon>Spermatophyta</taxon>
        <taxon>Magnoliopsida</taxon>
        <taxon>eudicotyledons</taxon>
        <taxon>Gunneridae</taxon>
        <taxon>Pentapetalae</taxon>
        <taxon>rosids</taxon>
        <taxon>malvids</taxon>
        <taxon>Sapindales</taxon>
        <taxon>Sapindaceae</taxon>
        <taxon>Hippocastanoideae</taxon>
        <taxon>Acereae</taxon>
        <taxon>Acer</taxon>
    </lineage>
</organism>
<evidence type="ECO:0000256" key="3">
    <source>
        <dbReference type="ARBA" id="ARBA00022801"/>
    </source>
</evidence>
<feature type="region of interest" description="Disordered" evidence="4">
    <location>
        <begin position="376"/>
        <end position="417"/>
    </location>
</feature>
<reference evidence="7" key="1">
    <citation type="journal article" date="2019" name="Gigascience">
        <title>De novo genome assembly of the endangered Acer yangbiense, a plant species with extremely small populations endemic to Yunnan Province, China.</title>
        <authorList>
            <person name="Yang J."/>
            <person name="Wariss H.M."/>
            <person name="Tao L."/>
            <person name="Zhang R."/>
            <person name="Yun Q."/>
            <person name="Hollingsworth P."/>
            <person name="Dao Z."/>
            <person name="Luo G."/>
            <person name="Guo H."/>
            <person name="Ma Y."/>
            <person name="Sun W."/>
        </authorList>
    </citation>
    <scope>NUCLEOTIDE SEQUENCE [LARGE SCALE GENOMIC DNA]</scope>
    <source>
        <strain evidence="7">cv. Malutang</strain>
    </source>
</reference>
<dbReference type="GO" id="GO:0006508">
    <property type="term" value="P:proteolysis"/>
    <property type="evidence" value="ECO:0007669"/>
    <property type="project" value="UniProtKB-KW"/>
</dbReference>
<evidence type="ECO:0000256" key="2">
    <source>
        <dbReference type="ARBA" id="ARBA00022670"/>
    </source>
</evidence>
<feature type="compositionally biased region" description="Pro residues" evidence="4">
    <location>
        <begin position="398"/>
        <end position="412"/>
    </location>
</feature>
<keyword evidence="7" id="KW-1185">Reference proteome</keyword>
<dbReference type="Gene3D" id="3.40.395.10">
    <property type="entry name" value="Adenoviral Proteinase, Chain A"/>
    <property type="match status" value="1"/>
</dbReference>
<gene>
    <name evidence="6" type="ORF">EZV62_012229</name>
</gene>
<dbReference type="InterPro" id="IPR038765">
    <property type="entry name" value="Papain-like_cys_pep_sf"/>
</dbReference>
<sequence>MGDKKRNLGSQSRSEIGKIWNLLPYEEKAKFREPDVVEVAARNMPAEQPQHRDNDIPNNFDLPLMDEEIHATTNHMGHEDQTINTRRLQLKICLWLVDNFDTKVSALDIHGRRFAINSSVFSRVLGISDQGDQICLSGDVPNFDFWKSKFSITSRGIFLKDIEHSLEEMTTADDEFKVTVCLFLLGTILCPSTIDYVQTGYLIPLGDAGSIGTKNWSSWCFSALCEGTVKFQKNWQRLKTCCISRFVLFLELFYFHSLQWDPPMVDKSVTPVICWTNVKIKKCVTRLHTERGVGANQISVDDFFNQLAPAEGQYDAAAHGETSHANHQPGTCNNAYIKSVHDVLQVVKEIQATLKSELSDIRTKVNFLYEKYNLPGDKNSKQDLHKANSHQKSKHHGPPNPSPNSPPPPPSQPLSIPTLEHPIVEIWDSNPPRRKDDLSRLNQFRKLMQSLDIVLADDIVVAFPTSFSFTSFSISYAEAPNQPNGYDCGLFLCMFMDENCPTPVQMKTHYNKLVSNNEVVPTVKMRPPPMKKLKGKAAARME</sequence>
<dbReference type="GO" id="GO:0008234">
    <property type="term" value="F:cysteine-type peptidase activity"/>
    <property type="evidence" value="ECO:0007669"/>
    <property type="project" value="InterPro"/>
</dbReference>
<dbReference type="InterPro" id="IPR003653">
    <property type="entry name" value="Peptidase_C48_C"/>
</dbReference>
<dbReference type="Pfam" id="PF02902">
    <property type="entry name" value="Peptidase_C48"/>
    <property type="match status" value="1"/>
</dbReference>
<evidence type="ECO:0000256" key="4">
    <source>
        <dbReference type="SAM" id="MobiDB-lite"/>
    </source>
</evidence>
<comment type="similarity">
    <text evidence="1">Belongs to the peptidase C48 family.</text>
</comment>
<comment type="caution">
    <text evidence="6">The sequence shown here is derived from an EMBL/GenBank/DDBJ whole genome shotgun (WGS) entry which is preliminary data.</text>
</comment>
<keyword evidence="2" id="KW-0645">Protease</keyword>
<feature type="compositionally biased region" description="Basic residues" evidence="4">
    <location>
        <begin position="387"/>
        <end position="397"/>
    </location>
</feature>
<feature type="domain" description="Ubiquitin-like protease family profile" evidence="5">
    <location>
        <begin position="424"/>
        <end position="497"/>
    </location>
</feature>
<accession>A0A5C7HX05</accession>
<dbReference type="SUPFAM" id="SSF54001">
    <property type="entry name" value="Cysteine proteinases"/>
    <property type="match status" value="1"/>
</dbReference>